<evidence type="ECO:0000313" key="3">
    <source>
        <dbReference type="Proteomes" id="UP000669179"/>
    </source>
</evidence>
<dbReference type="InterPro" id="IPR027417">
    <property type="entry name" value="P-loop_NTPase"/>
</dbReference>
<dbReference type="Gene3D" id="3.40.50.300">
    <property type="entry name" value="P-loop containing nucleotide triphosphate hydrolases"/>
    <property type="match status" value="1"/>
</dbReference>
<dbReference type="AlphaFoldDB" id="A0A939PNI0"/>
<keyword evidence="2" id="KW-0547">Nucleotide-binding</keyword>
<proteinExistence type="predicted"/>
<dbReference type="SUPFAM" id="SSF52540">
    <property type="entry name" value="P-loop containing nucleoside triphosphate hydrolases"/>
    <property type="match status" value="1"/>
</dbReference>
<reference evidence="2" key="1">
    <citation type="submission" date="2021-03" db="EMBL/GenBank/DDBJ databases">
        <authorList>
            <person name="Kanchanasin P."/>
            <person name="Saeng-In P."/>
            <person name="Phongsopitanun W."/>
            <person name="Yuki M."/>
            <person name="Kudo T."/>
            <person name="Ohkuma M."/>
            <person name="Tanasupawat S."/>
        </authorList>
    </citation>
    <scope>NUCLEOTIDE SEQUENCE</scope>
    <source>
        <strain evidence="2">GKU 128</strain>
    </source>
</reference>
<keyword evidence="2" id="KW-0067">ATP-binding</keyword>
<comment type="caution">
    <text evidence="2">The sequence shown here is derived from an EMBL/GenBank/DDBJ whole genome shotgun (WGS) entry which is preliminary data.</text>
</comment>
<dbReference type="Pfam" id="PF13191">
    <property type="entry name" value="AAA_16"/>
    <property type="match status" value="1"/>
</dbReference>
<dbReference type="RefSeq" id="WP_208263823.1">
    <property type="nucleotide sequence ID" value="NZ_JAGEOJ010000039.1"/>
</dbReference>
<sequence length="151" mass="16635">MKAFNTAGPCVPGRDYMLDPLARLPDALRLAEQGKYFVVHAPRQTGKTTALRTMAKELNDTGRYAAVRVSCERAGGVDDLALAQEAILRGLRFAVEDQGLPPDCQPPEQWPELTPLDAVYAALRAWSRKSSLPLVLLFDEIDADRPARHPP</sequence>
<dbReference type="Proteomes" id="UP000669179">
    <property type="component" value="Unassembled WGS sequence"/>
</dbReference>
<name>A0A939PNI0_9ACTN</name>
<accession>A0A939PNI0</accession>
<organism evidence="2 3">
    <name type="scientific">Actinomadura barringtoniae</name>
    <dbReference type="NCBI Taxonomy" id="1427535"/>
    <lineage>
        <taxon>Bacteria</taxon>
        <taxon>Bacillati</taxon>
        <taxon>Actinomycetota</taxon>
        <taxon>Actinomycetes</taxon>
        <taxon>Streptosporangiales</taxon>
        <taxon>Thermomonosporaceae</taxon>
        <taxon>Actinomadura</taxon>
    </lineage>
</organism>
<protein>
    <submittedName>
        <fullName evidence="2">ATP-binding protein</fullName>
    </submittedName>
</protein>
<dbReference type="EMBL" id="JAGEOJ010000039">
    <property type="protein sequence ID" value="MBO2455597.1"/>
    <property type="molecule type" value="Genomic_DNA"/>
</dbReference>
<gene>
    <name evidence="2" type="ORF">J4573_51580</name>
</gene>
<keyword evidence="3" id="KW-1185">Reference proteome</keyword>
<evidence type="ECO:0000313" key="2">
    <source>
        <dbReference type="EMBL" id="MBO2455597.1"/>
    </source>
</evidence>
<feature type="domain" description="Orc1-like AAA ATPase" evidence="1">
    <location>
        <begin position="11"/>
        <end position="146"/>
    </location>
</feature>
<evidence type="ECO:0000259" key="1">
    <source>
        <dbReference type="Pfam" id="PF13191"/>
    </source>
</evidence>
<dbReference type="GO" id="GO:0005524">
    <property type="term" value="F:ATP binding"/>
    <property type="evidence" value="ECO:0007669"/>
    <property type="project" value="UniProtKB-KW"/>
</dbReference>
<dbReference type="InterPro" id="IPR041664">
    <property type="entry name" value="AAA_16"/>
</dbReference>